<protein>
    <submittedName>
        <fullName evidence="2">Uncharacterized protein</fullName>
    </submittedName>
</protein>
<sequence length="93" mass="10310">MCNILELSIQNCYSESISVRQSIDERQTMATPPPPQPDTGSEFPVTWSPSKSSSRKSTQSKPIQLGDPSPASCVRLHPTRIEGTISQAPLRWR</sequence>
<feature type="compositionally biased region" description="Low complexity" evidence="1">
    <location>
        <begin position="48"/>
        <end position="61"/>
    </location>
</feature>
<dbReference type="Proteomes" id="UP001054837">
    <property type="component" value="Unassembled WGS sequence"/>
</dbReference>
<dbReference type="AlphaFoldDB" id="A0AAV4VX81"/>
<proteinExistence type="predicted"/>
<keyword evidence="3" id="KW-1185">Reference proteome</keyword>
<accession>A0AAV4VX81</accession>
<reference evidence="2 3" key="1">
    <citation type="submission" date="2021-06" db="EMBL/GenBank/DDBJ databases">
        <title>Caerostris darwini draft genome.</title>
        <authorList>
            <person name="Kono N."/>
            <person name="Arakawa K."/>
        </authorList>
    </citation>
    <scope>NUCLEOTIDE SEQUENCE [LARGE SCALE GENOMIC DNA]</scope>
</reference>
<comment type="caution">
    <text evidence="2">The sequence shown here is derived from an EMBL/GenBank/DDBJ whole genome shotgun (WGS) entry which is preliminary data.</text>
</comment>
<dbReference type="EMBL" id="BPLQ01013804">
    <property type="protein sequence ID" value="GIY74906.1"/>
    <property type="molecule type" value="Genomic_DNA"/>
</dbReference>
<evidence type="ECO:0000313" key="2">
    <source>
        <dbReference type="EMBL" id="GIY74906.1"/>
    </source>
</evidence>
<gene>
    <name evidence="2" type="ORF">CDAR_309641</name>
</gene>
<name>A0AAV4VX81_9ARAC</name>
<evidence type="ECO:0000256" key="1">
    <source>
        <dbReference type="SAM" id="MobiDB-lite"/>
    </source>
</evidence>
<evidence type="ECO:0000313" key="3">
    <source>
        <dbReference type="Proteomes" id="UP001054837"/>
    </source>
</evidence>
<feature type="region of interest" description="Disordered" evidence="1">
    <location>
        <begin position="23"/>
        <end position="93"/>
    </location>
</feature>
<organism evidence="2 3">
    <name type="scientific">Caerostris darwini</name>
    <dbReference type="NCBI Taxonomy" id="1538125"/>
    <lineage>
        <taxon>Eukaryota</taxon>
        <taxon>Metazoa</taxon>
        <taxon>Ecdysozoa</taxon>
        <taxon>Arthropoda</taxon>
        <taxon>Chelicerata</taxon>
        <taxon>Arachnida</taxon>
        <taxon>Araneae</taxon>
        <taxon>Araneomorphae</taxon>
        <taxon>Entelegynae</taxon>
        <taxon>Araneoidea</taxon>
        <taxon>Araneidae</taxon>
        <taxon>Caerostris</taxon>
    </lineage>
</organism>